<evidence type="ECO:0000313" key="2">
    <source>
        <dbReference type="EMBL" id="MCI03307.1"/>
    </source>
</evidence>
<name>A0A392NTZ9_9FABA</name>
<protein>
    <submittedName>
        <fullName evidence="2">Extra-large guanine nucleotide-binding protein 3-like</fullName>
    </submittedName>
</protein>
<sequence length="83" mass="9325">MVVSWAKFLYGNKFNTEELQNIKLMIQSSMYKYLSILLEGREQFEEEALTEKESTSLEGEGSGPGMTSPFFPFSILCDGAVSL</sequence>
<dbReference type="AlphaFoldDB" id="A0A392NTZ9"/>
<dbReference type="EMBL" id="LXQA010051776">
    <property type="protein sequence ID" value="MCI03307.1"/>
    <property type="molecule type" value="Genomic_DNA"/>
</dbReference>
<organism evidence="2 3">
    <name type="scientific">Trifolium medium</name>
    <dbReference type="NCBI Taxonomy" id="97028"/>
    <lineage>
        <taxon>Eukaryota</taxon>
        <taxon>Viridiplantae</taxon>
        <taxon>Streptophyta</taxon>
        <taxon>Embryophyta</taxon>
        <taxon>Tracheophyta</taxon>
        <taxon>Spermatophyta</taxon>
        <taxon>Magnoliopsida</taxon>
        <taxon>eudicotyledons</taxon>
        <taxon>Gunneridae</taxon>
        <taxon>Pentapetalae</taxon>
        <taxon>rosids</taxon>
        <taxon>fabids</taxon>
        <taxon>Fabales</taxon>
        <taxon>Fabaceae</taxon>
        <taxon>Papilionoideae</taxon>
        <taxon>50 kb inversion clade</taxon>
        <taxon>NPAAA clade</taxon>
        <taxon>Hologalegina</taxon>
        <taxon>IRL clade</taxon>
        <taxon>Trifolieae</taxon>
        <taxon>Trifolium</taxon>
    </lineage>
</organism>
<accession>A0A392NTZ9</accession>
<keyword evidence="3" id="KW-1185">Reference proteome</keyword>
<dbReference type="Proteomes" id="UP000265520">
    <property type="component" value="Unassembled WGS sequence"/>
</dbReference>
<evidence type="ECO:0000313" key="3">
    <source>
        <dbReference type="Proteomes" id="UP000265520"/>
    </source>
</evidence>
<reference evidence="2 3" key="1">
    <citation type="journal article" date="2018" name="Front. Plant Sci.">
        <title>Red Clover (Trifolium pratense) and Zigzag Clover (T. medium) - A Picture of Genomic Similarities and Differences.</title>
        <authorList>
            <person name="Dluhosova J."/>
            <person name="Istvanek J."/>
            <person name="Nedelnik J."/>
            <person name="Repkova J."/>
        </authorList>
    </citation>
    <scope>NUCLEOTIDE SEQUENCE [LARGE SCALE GENOMIC DNA]</scope>
    <source>
        <strain evidence="3">cv. 10/8</strain>
        <tissue evidence="2">Leaf</tissue>
    </source>
</reference>
<proteinExistence type="predicted"/>
<feature type="region of interest" description="Disordered" evidence="1">
    <location>
        <begin position="48"/>
        <end position="70"/>
    </location>
</feature>
<evidence type="ECO:0000256" key="1">
    <source>
        <dbReference type="SAM" id="MobiDB-lite"/>
    </source>
</evidence>
<comment type="caution">
    <text evidence="2">The sequence shown here is derived from an EMBL/GenBank/DDBJ whole genome shotgun (WGS) entry which is preliminary data.</text>
</comment>